<accession>A0A9W6ZAS7</accession>
<evidence type="ECO:0000313" key="1">
    <source>
        <dbReference type="EMBL" id="GMH48841.1"/>
    </source>
</evidence>
<comment type="caution">
    <text evidence="1">The sequence shown here is derived from an EMBL/GenBank/DDBJ whole genome shotgun (WGS) entry which is preliminary data.</text>
</comment>
<proteinExistence type="predicted"/>
<name>A0A9W6ZAS7_9STRA</name>
<protein>
    <submittedName>
        <fullName evidence="1">Uncharacterized protein</fullName>
    </submittedName>
</protein>
<reference evidence="1" key="1">
    <citation type="submission" date="2022-07" db="EMBL/GenBank/DDBJ databases">
        <title>Genome analysis of Parmales, a sister group of diatoms, reveals the evolutionary specialization of diatoms from phago-mixotrophs to photoautotrophs.</title>
        <authorList>
            <person name="Ban H."/>
            <person name="Sato S."/>
            <person name="Yoshikawa S."/>
            <person name="Kazumasa Y."/>
            <person name="Nakamura Y."/>
            <person name="Ichinomiya M."/>
            <person name="Saitoh K."/>
            <person name="Sato N."/>
            <person name="Blanc-Mathieu R."/>
            <person name="Endo H."/>
            <person name="Kuwata A."/>
            <person name="Ogata H."/>
        </authorList>
    </citation>
    <scope>NUCLEOTIDE SEQUENCE</scope>
</reference>
<feature type="non-terminal residue" evidence="1">
    <location>
        <position position="1"/>
    </location>
</feature>
<dbReference type="EMBL" id="BRXZ01000617">
    <property type="protein sequence ID" value="GMH48841.1"/>
    <property type="molecule type" value="Genomic_DNA"/>
</dbReference>
<dbReference type="OrthoDB" id="193263at2759"/>
<keyword evidence="2" id="KW-1185">Reference proteome</keyword>
<gene>
    <name evidence="1" type="ORF">TrRE_jg4235</name>
</gene>
<organism evidence="1 2">
    <name type="scientific">Triparma retinervis</name>
    <dbReference type="NCBI Taxonomy" id="2557542"/>
    <lineage>
        <taxon>Eukaryota</taxon>
        <taxon>Sar</taxon>
        <taxon>Stramenopiles</taxon>
        <taxon>Ochrophyta</taxon>
        <taxon>Bolidophyceae</taxon>
        <taxon>Parmales</taxon>
        <taxon>Triparmaceae</taxon>
        <taxon>Triparma</taxon>
    </lineage>
</organism>
<dbReference type="AlphaFoldDB" id="A0A9W6ZAS7"/>
<evidence type="ECO:0000313" key="2">
    <source>
        <dbReference type="Proteomes" id="UP001165082"/>
    </source>
</evidence>
<dbReference type="Proteomes" id="UP001165082">
    <property type="component" value="Unassembled WGS sequence"/>
</dbReference>
<sequence length="280" mass="30961">MSTEKGRKWGTDTYSKWDNLEESTTAEKQSVQPTTFTLGSSVPEAAGELELNVYYSDEDVKRLVNIEATNEVWALDVLSLRFFSSSGLVSKRTGEMGAARPLVIMLSSLYPIGRLIEYRLCENTAEPQKMPTPEEVAKLVKEAVLNPQDKGAQRRPSKVVFTSSDLYHSCKTSLKEVMIEPCWVENVAEGLAEYVKEISKKMVDDGKADRDESTADLKSMESKFGKDKAGAFYGVYREVLEKKPWGTMNERQCFRVEGAGKAGRPIWVAAVGSGDGGSDG</sequence>